<keyword evidence="5" id="KW-1185">Reference proteome</keyword>
<dbReference type="FunFam" id="3.40.50.720:FF:000084">
    <property type="entry name" value="Short-chain dehydrogenase reductase"/>
    <property type="match status" value="1"/>
</dbReference>
<dbReference type="Pfam" id="PF13561">
    <property type="entry name" value="adh_short_C2"/>
    <property type="match status" value="1"/>
</dbReference>
<dbReference type="STRING" id="690879.TSACC_21468"/>
<comment type="caution">
    <text evidence="4">The sequence shown here is derived from an EMBL/GenBank/DDBJ whole genome shotgun (WGS) entry which is preliminary data.</text>
</comment>
<dbReference type="PRINTS" id="PR00080">
    <property type="entry name" value="SDRFAMILY"/>
</dbReference>
<keyword evidence="2" id="KW-0560">Oxidoreductase</keyword>
<evidence type="ECO:0000256" key="2">
    <source>
        <dbReference type="ARBA" id="ARBA00023002"/>
    </source>
</evidence>
<dbReference type="GO" id="GO:0016614">
    <property type="term" value="F:oxidoreductase activity, acting on CH-OH group of donors"/>
    <property type="evidence" value="ECO:0007669"/>
    <property type="project" value="UniProtKB-ARBA"/>
</dbReference>
<dbReference type="InterPro" id="IPR020904">
    <property type="entry name" value="Sc_DH/Rdtase_CS"/>
</dbReference>
<evidence type="ECO:0000313" key="5">
    <source>
        <dbReference type="Proteomes" id="UP000076023"/>
    </source>
</evidence>
<dbReference type="Gene3D" id="3.40.50.720">
    <property type="entry name" value="NAD(P)-binding Rossmann-like Domain"/>
    <property type="match status" value="1"/>
</dbReference>
<dbReference type="OrthoDB" id="9781121at2"/>
<feature type="domain" description="Ketoreductase" evidence="3">
    <location>
        <begin position="7"/>
        <end position="185"/>
    </location>
</feature>
<dbReference type="AlphaFoldDB" id="A0A146G6R7"/>
<dbReference type="SUPFAM" id="SSF51735">
    <property type="entry name" value="NAD(P)-binding Rossmann-fold domains"/>
    <property type="match status" value="1"/>
</dbReference>
<dbReference type="InParanoid" id="A0A146G6R7"/>
<dbReference type="PROSITE" id="PS00061">
    <property type="entry name" value="ADH_SHORT"/>
    <property type="match status" value="1"/>
</dbReference>
<reference evidence="5" key="1">
    <citation type="journal article" date="2017" name="Genome Announc.">
        <title>Draft Genome Sequence of Terrimicrobium sacchariphilum NM-5T, a Facultative Anaerobic Soil Bacterium of the Class Spartobacteria.</title>
        <authorList>
            <person name="Qiu Y.L."/>
            <person name="Tourlousse D.M."/>
            <person name="Matsuura N."/>
            <person name="Ohashi A."/>
            <person name="Sekiguchi Y."/>
        </authorList>
    </citation>
    <scope>NUCLEOTIDE SEQUENCE [LARGE SCALE GENOMIC DNA]</scope>
    <source>
        <strain evidence="5">NM-5</strain>
    </source>
</reference>
<dbReference type="FunCoup" id="A0A146G6R7">
    <property type="interactions" value="34"/>
</dbReference>
<comment type="similarity">
    <text evidence="1">Belongs to the short-chain dehydrogenases/reductases (SDR) family.</text>
</comment>
<dbReference type="CDD" id="cd05362">
    <property type="entry name" value="THN_reductase-like_SDR_c"/>
    <property type="match status" value="1"/>
</dbReference>
<dbReference type="EMBL" id="BDCO01000002">
    <property type="protein sequence ID" value="GAT33063.1"/>
    <property type="molecule type" value="Genomic_DNA"/>
</dbReference>
<organism evidence="4 5">
    <name type="scientific">Terrimicrobium sacchariphilum</name>
    <dbReference type="NCBI Taxonomy" id="690879"/>
    <lineage>
        <taxon>Bacteria</taxon>
        <taxon>Pseudomonadati</taxon>
        <taxon>Verrucomicrobiota</taxon>
        <taxon>Terrimicrobiia</taxon>
        <taxon>Terrimicrobiales</taxon>
        <taxon>Terrimicrobiaceae</taxon>
        <taxon>Terrimicrobium</taxon>
    </lineage>
</organism>
<evidence type="ECO:0000256" key="1">
    <source>
        <dbReference type="ARBA" id="ARBA00006484"/>
    </source>
</evidence>
<dbReference type="PRINTS" id="PR00081">
    <property type="entry name" value="GDHRDH"/>
</dbReference>
<dbReference type="Proteomes" id="UP000076023">
    <property type="component" value="Unassembled WGS sequence"/>
</dbReference>
<dbReference type="RefSeq" id="WP_075078842.1">
    <property type="nucleotide sequence ID" value="NZ_BDCO01000002.1"/>
</dbReference>
<dbReference type="PANTHER" id="PTHR48107">
    <property type="entry name" value="NADPH-DEPENDENT ALDEHYDE REDUCTASE-LIKE PROTEIN, CHLOROPLASTIC-RELATED"/>
    <property type="match status" value="1"/>
</dbReference>
<dbReference type="PANTHER" id="PTHR48107:SF7">
    <property type="entry name" value="RE15974P"/>
    <property type="match status" value="1"/>
</dbReference>
<sequence length="246" mass="25604">MTANSQKSVLVTGASRGIGAALATRLAADGYAVAVNYAGNAQAAQKVVEGITSSGGVAISVQGDVSSATDVSHIFDEAEKAFGRIDGVVNNAGVMINQTIADGDEATYERIFNINVRGVFLILREAAKRLRDGGRIVNFSSSVVGLSLPTYGLYSASKAAVDALTRILSKELRGRDITVNSIAPGPTATELFLDGKTPEQIEHLAQLNPLGRIASPDDIANTVSFLMSPQGGWINGQVIRANGGMI</sequence>
<dbReference type="InterPro" id="IPR057326">
    <property type="entry name" value="KR_dom"/>
</dbReference>
<gene>
    <name evidence="4" type="ORF">TSACC_21468</name>
</gene>
<evidence type="ECO:0000313" key="4">
    <source>
        <dbReference type="EMBL" id="GAT33063.1"/>
    </source>
</evidence>
<name>A0A146G6R7_TERSA</name>
<proteinExistence type="inferred from homology"/>
<accession>A0A146G6R7</accession>
<protein>
    <submittedName>
        <fullName evidence="4">3-oxoacyl-[acyl-carrier protein] reductase</fullName>
    </submittedName>
</protein>
<dbReference type="SMART" id="SM00822">
    <property type="entry name" value="PKS_KR"/>
    <property type="match status" value="1"/>
</dbReference>
<evidence type="ECO:0000259" key="3">
    <source>
        <dbReference type="SMART" id="SM00822"/>
    </source>
</evidence>
<dbReference type="InterPro" id="IPR002347">
    <property type="entry name" value="SDR_fam"/>
</dbReference>
<dbReference type="InterPro" id="IPR036291">
    <property type="entry name" value="NAD(P)-bd_dom_sf"/>
</dbReference>